<dbReference type="RefSeq" id="WP_023926436.1">
    <property type="nucleotide sequence ID" value="NZ_KI669428.1"/>
</dbReference>
<dbReference type="EMBL" id="AZJH01000039">
    <property type="protein sequence ID" value="ETD26019.1"/>
    <property type="molecule type" value="Genomic_DNA"/>
</dbReference>
<evidence type="ECO:0000256" key="1">
    <source>
        <dbReference type="SAM" id="MobiDB-lite"/>
    </source>
</evidence>
<feature type="region of interest" description="Disordered" evidence="1">
    <location>
        <begin position="1"/>
        <end position="24"/>
    </location>
</feature>
<dbReference type="PATRIC" id="fig|1073366.3.peg.2427"/>
<sequence>MPRLAGRSGSSRQPNAFQRAAPAHRSRASLANNALCPFFSRSNNPSLILAIQSAGVSRGRNGFRKDKSGEKLAESEEDLLEHRTDGSDAFDTLYISCEKFPVHDIVNVPVSGVM</sequence>
<comment type="caution">
    <text evidence="2">The sequence shown here is derived from an EMBL/GenBank/DDBJ whole genome shotgun (WGS) entry which is preliminary data.</text>
</comment>
<gene>
    <name evidence="2" type="ORF">HMPREF1173_02367</name>
</gene>
<dbReference type="Proteomes" id="UP000018727">
    <property type="component" value="Unassembled WGS sequence"/>
</dbReference>
<dbReference type="HOGENOM" id="CLU_2118858_0_0_10"/>
<organism evidence="2 3">
    <name type="scientific">Prevotella nigrescens CC14M</name>
    <dbReference type="NCBI Taxonomy" id="1073366"/>
    <lineage>
        <taxon>Bacteria</taxon>
        <taxon>Pseudomonadati</taxon>
        <taxon>Bacteroidota</taxon>
        <taxon>Bacteroidia</taxon>
        <taxon>Bacteroidales</taxon>
        <taxon>Prevotellaceae</taxon>
        <taxon>Prevotella</taxon>
    </lineage>
</organism>
<accession>V8CFA0</accession>
<proteinExistence type="predicted"/>
<evidence type="ECO:0000313" key="3">
    <source>
        <dbReference type="Proteomes" id="UP000018727"/>
    </source>
</evidence>
<reference evidence="2 3" key="1">
    <citation type="submission" date="2013-10" db="EMBL/GenBank/DDBJ databases">
        <title>The Genome Sequence of Prevotella nigrescens CC14M.</title>
        <authorList>
            <consortium name="The Broad Institute Genomics Platform"/>
            <person name="Earl A."/>
            <person name="Allen-Vercoe E."/>
            <person name="Daigneault M."/>
            <person name="Young S.K."/>
            <person name="Zeng Q."/>
            <person name="Gargeya S."/>
            <person name="Fitzgerald M."/>
            <person name="Abouelleil A."/>
            <person name="Alvarado L."/>
            <person name="Chapman S.B."/>
            <person name="Gainer-Dewar J."/>
            <person name="Goldberg J."/>
            <person name="Griggs A."/>
            <person name="Gujja S."/>
            <person name="Hansen M."/>
            <person name="Howarth C."/>
            <person name="Imamovic A."/>
            <person name="Ireland A."/>
            <person name="Larimer J."/>
            <person name="McCowan C."/>
            <person name="Murphy C."/>
            <person name="Pearson M."/>
            <person name="Poon T.W."/>
            <person name="Priest M."/>
            <person name="Roberts A."/>
            <person name="Saif S."/>
            <person name="Shea T."/>
            <person name="Sykes S."/>
            <person name="Wortman J."/>
            <person name="Nusbaum C."/>
            <person name="Birren B."/>
        </authorList>
    </citation>
    <scope>NUCLEOTIDE SEQUENCE [LARGE SCALE GENOMIC DNA]</scope>
    <source>
        <strain evidence="2 3">CC14M</strain>
    </source>
</reference>
<keyword evidence="3" id="KW-1185">Reference proteome</keyword>
<dbReference type="AlphaFoldDB" id="V8CFA0"/>
<protein>
    <submittedName>
        <fullName evidence="2">Uncharacterized protein</fullName>
    </submittedName>
</protein>
<evidence type="ECO:0000313" key="2">
    <source>
        <dbReference type="EMBL" id="ETD26019.1"/>
    </source>
</evidence>
<name>V8CFA0_9BACT</name>